<keyword evidence="3" id="KW-1185">Reference proteome</keyword>
<dbReference type="EMBL" id="JABSTR010000009">
    <property type="protein sequence ID" value="KAH9378539.1"/>
    <property type="molecule type" value="Genomic_DNA"/>
</dbReference>
<proteinExistence type="predicted"/>
<organism evidence="2 3">
    <name type="scientific">Haemaphysalis longicornis</name>
    <name type="common">Bush tick</name>
    <dbReference type="NCBI Taxonomy" id="44386"/>
    <lineage>
        <taxon>Eukaryota</taxon>
        <taxon>Metazoa</taxon>
        <taxon>Ecdysozoa</taxon>
        <taxon>Arthropoda</taxon>
        <taxon>Chelicerata</taxon>
        <taxon>Arachnida</taxon>
        <taxon>Acari</taxon>
        <taxon>Parasitiformes</taxon>
        <taxon>Ixodida</taxon>
        <taxon>Ixodoidea</taxon>
        <taxon>Ixodidae</taxon>
        <taxon>Haemaphysalinae</taxon>
        <taxon>Haemaphysalis</taxon>
    </lineage>
</organism>
<reference evidence="2 3" key="1">
    <citation type="journal article" date="2020" name="Cell">
        <title>Large-Scale Comparative Analyses of Tick Genomes Elucidate Their Genetic Diversity and Vector Capacities.</title>
        <authorList>
            <consortium name="Tick Genome and Microbiome Consortium (TIGMIC)"/>
            <person name="Jia N."/>
            <person name="Wang J."/>
            <person name="Shi W."/>
            <person name="Du L."/>
            <person name="Sun Y."/>
            <person name="Zhan W."/>
            <person name="Jiang J.F."/>
            <person name="Wang Q."/>
            <person name="Zhang B."/>
            <person name="Ji P."/>
            <person name="Bell-Sakyi L."/>
            <person name="Cui X.M."/>
            <person name="Yuan T.T."/>
            <person name="Jiang B.G."/>
            <person name="Yang W.F."/>
            <person name="Lam T.T."/>
            <person name="Chang Q.C."/>
            <person name="Ding S.J."/>
            <person name="Wang X.J."/>
            <person name="Zhu J.G."/>
            <person name="Ruan X.D."/>
            <person name="Zhao L."/>
            <person name="Wei J.T."/>
            <person name="Ye R.Z."/>
            <person name="Que T.C."/>
            <person name="Du C.H."/>
            <person name="Zhou Y.H."/>
            <person name="Cheng J.X."/>
            <person name="Dai P.F."/>
            <person name="Guo W.B."/>
            <person name="Han X.H."/>
            <person name="Huang E.J."/>
            <person name="Li L.F."/>
            <person name="Wei W."/>
            <person name="Gao Y.C."/>
            <person name="Liu J.Z."/>
            <person name="Shao H.Z."/>
            <person name="Wang X."/>
            <person name="Wang C.C."/>
            <person name="Yang T.C."/>
            <person name="Huo Q.B."/>
            <person name="Li W."/>
            <person name="Chen H.Y."/>
            <person name="Chen S.E."/>
            <person name="Zhou L.G."/>
            <person name="Ni X.B."/>
            <person name="Tian J.H."/>
            <person name="Sheng Y."/>
            <person name="Liu T."/>
            <person name="Pan Y.S."/>
            <person name="Xia L.Y."/>
            <person name="Li J."/>
            <person name="Zhao F."/>
            <person name="Cao W.C."/>
        </authorList>
    </citation>
    <scope>NUCLEOTIDE SEQUENCE [LARGE SCALE GENOMIC DNA]</scope>
    <source>
        <strain evidence="2">HaeL-2018</strain>
    </source>
</reference>
<comment type="caution">
    <text evidence="2">The sequence shown here is derived from an EMBL/GenBank/DDBJ whole genome shotgun (WGS) entry which is preliminary data.</text>
</comment>
<sequence>MRQIALTCNFGTSLDRMLRDRFVCVLQSAGVRRQPLAKPQLTKGEAGEIALSAEMKEANAQEIESPAAKGTVDSLGGQSYRPKTEKRLRATSAAQNGTDPRIAASDRHHALSANNEVISPEPVFAVRVVLGLCHQCAKYTPCRRGRKTWAPTSLRWRQ</sequence>
<dbReference type="VEuPathDB" id="VectorBase:HLOH_056941"/>
<gene>
    <name evidence="2" type="ORF">HPB48_007919</name>
</gene>
<protein>
    <submittedName>
        <fullName evidence="2">Uncharacterized protein</fullName>
    </submittedName>
</protein>
<evidence type="ECO:0000256" key="1">
    <source>
        <dbReference type="SAM" id="MobiDB-lite"/>
    </source>
</evidence>
<evidence type="ECO:0000313" key="2">
    <source>
        <dbReference type="EMBL" id="KAH9378539.1"/>
    </source>
</evidence>
<accession>A0A9J6GTL9</accession>
<feature type="region of interest" description="Disordered" evidence="1">
    <location>
        <begin position="58"/>
        <end position="100"/>
    </location>
</feature>
<name>A0A9J6GTL9_HAELO</name>
<dbReference type="AlphaFoldDB" id="A0A9J6GTL9"/>
<evidence type="ECO:0000313" key="3">
    <source>
        <dbReference type="Proteomes" id="UP000821853"/>
    </source>
</evidence>
<dbReference type="Proteomes" id="UP000821853">
    <property type="component" value="Unassembled WGS sequence"/>
</dbReference>